<evidence type="ECO:0000313" key="2">
    <source>
        <dbReference type="EMBL" id="GDY31056.1"/>
    </source>
</evidence>
<dbReference type="OrthoDB" id="4251131at2"/>
<gene>
    <name evidence="2" type="ORF">GTS_26890</name>
</gene>
<keyword evidence="1" id="KW-0472">Membrane</keyword>
<proteinExistence type="predicted"/>
<protein>
    <recommendedName>
        <fullName evidence="4">DUF1772 domain-containing protein</fullName>
    </recommendedName>
</protein>
<feature type="transmembrane region" description="Helical" evidence="1">
    <location>
        <begin position="79"/>
        <end position="97"/>
    </location>
</feature>
<feature type="transmembrane region" description="Helical" evidence="1">
    <location>
        <begin position="137"/>
        <end position="156"/>
    </location>
</feature>
<dbReference type="RefSeq" id="WP_137814148.1">
    <property type="nucleotide sequence ID" value="NZ_BJFL01000011.1"/>
</dbReference>
<dbReference type="Pfam" id="PF08592">
    <property type="entry name" value="Anthrone_oxy"/>
    <property type="match status" value="1"/>
</dbReference>
<name>A0A4D4J986_9PSEU</name>
<accession>A0A4D4J986</accession>
<evidence type="ECO:0008006" key="4">
    <source>
        <dbReference type="Google" id="ProtNLM"/>
    </source>
</evidence>
<reference evidence="3" key="1">
    <citation type="submission" date="2019-04" db="EMBL/GenBank/DDBJ databases">
        <title>Draft genome sequence of Pseudonocardiaceae bacterium SL3-2-4.</title>
        <authorList>
            <person name="Ningsih F."/>
            <person name="Yokota A."/>
            <person name="Sakai Y."/>
            <person name="Nanatani K."/>
            <person name="Yabe S."/>
            <person name="Oetari A."/>
            <person name="Sjamsuridzal W."/>
        </authorList>
    </citation>
    <scope>NUCLEOTIDE SEQUENCE [LARGE SCALE GENOMIC DNA]</scope>
    <source>
        <strain evidence="3">SL3-2-4</strain>
    </source>
</reference>
<keyword evidence="1" id="KW-1133">Transmembrane helix</keyword>
<evidence type="ECO:0000313" key="3">
    <source>
        <dbReference type="Proteomes" id="UP000298860"/>
    </source>
</evidence>
<comment type="caution">
    <text evidence="2">The sequence shown here is derived from an EMBL/GenBank/DDBJ whole genome shotgun (WGS) entry which is preliminary data.</text>
</comment>
<dbReference type="EMBL" id="BJFL01000011">
    <property type="protein sequence ID" value="GDY31056.1"/>
    <property type="molecule type" value="Genomic_DNA"/>
</dbReference>
<dbReference type="AlphaFoldDB" id="A0A4D4J986"/>
<feature type="transmembrane region" description="Helical" evidence="1">
    <location>
        <begin position="53"/>
        <end position="72"/>
    </location>
</feature>
<keyword evidence="1" id="KW-0812">Transmembrane</keyword>
<keyword evidence="3" id="KW-1185">Reference proteome</keyword>
<dbReference type="Proteomes" id="UP000298860">
    <property type="component" value="Unassembled WGS sequence"/>
</dbReference>
<organism evidence="2 3">
    <name type="scientific">Gandjariella thermophila</name>
    <dbReference type="NCBI Taxonomy" id="1931992"/>
    <lineage>
        <taxon>Bacteria</taxon>
        <taxon>Bacillati</taxon>
        <taxon>Actinomycetota</taxon>
        <taxon>Actinomycetes</taxon>
        <taxon>Pseudonocardiales</taxon>
        <taxon>Pseudonocardiaceae</taxon>
        <taxon>Gandjariella</taxon>
    </lineage>
</organism>
<dbReference type="InterPro" id="IPR013901">
    <property type="entry name" value="Anthrone_oxy"/>
</dbReference>
<evidence type="ECO:0000256" key="1">
    <source>
        <dbReference type="SAM" id="Phobius"/>
    </source>
</evidence>
<sequence length="159" mass="16941">MVAVVVSVVLLANGLAAGVLMGTQLGGWPLLSSLPPDRYVHAHAFFSTRYDPFMPICLVTTAVGDLVLLVAVRASAARGLYAVGAVLTLAAITISLVKNVPVNRWVRTLDPDNLPADFPSRDPRRPWAAWNRVRTTLTVLALLTNCVAVTLLLMAAGRG</sequence>